<dbReference type="PANTHER" id="PTHR11850">
    <property type="entry name" value="HOMEOBOX PROTEIN TRANSCRIPTION FACTORS"/>
    <property type="match status" value="1"/>
</dbReference>
<dbReference type="SMART" id="SM00389">
    <property type="entry name" value="HOX"/>
    <property type="match status" value="1"/>
</dbReference>
<feature type="region of interest" description="Disordered" evidence="6">
    <location>
        <begin position="53"/>
        <end position="120"/>
    </location>
</feature>
<keyword evidence="4 5" id="KW-0539">Nucleus</keyword>
<keyword evidence="3 5" id="KW-0371">Homeobox</keyword>
<dbReference type="CDD" id="cd00086">
    <property type="entry name" value="homeodomain"/>
    <property type="match status" value="1"/>
</dbReference>
<feature type="region of interest" description="Disordered" evidence="6">
    <location>
        <begin position="290"/>
        <end position="387"/>
    </location>
</feature>
<dbReference type="OrthoDB" id="10056939at2759"/>
<evidence type="ECO:0000256" key="6">
    <source>
        <dbReference type="SAM" id="MobiDB-lite"/>
    </source>
</evidence>
<evidence type="ECO:0000256" key="4">
    <source>
        <dbReference type="ARBA" id="ARBA00023242"/>
    </source>
</evidence>
<feature type="compositionally biased region" description="Low complexity" evidence="6">
    <location>
        <begin position="101"/>
        <end position="114"/>
    </location>
</feature>
<evidence type="ECO:0000256" key="5">
    <source>
        <dbReference type="PROSITE-ProRule" id="PRU00108"/>
    </source>
</evidence>
<dbReference type="InterPro" id="IPR009057">
    <property type="entry name" value="Homeodomain-like_sf"/>
</dbReference>
<feature type="DNA-binding region" description="Homeobox" evidence="5">
    <location>
        <begin position="378"/>
        <end position="440"/>
    </location>
</feature>
<name>A0A4Q9MFZ1_9APHY</name>
<feature type="compositionally biased region" description="Basic and acidic residues" evidence="6">
    <location>
        <begin position="71"/>
        <end position="81"/>
    </location>
</feature>
<dbReference type="GO" id="GO:0003677">
    <property type="term" value="F:DNA binding"/>
    <property type="evidence" value="ECO:0007669"/>
    <property type="project" value="UniProtKB-UniRule"/>
</dbReference>
<feature type="region of interest" description="Disordered" evidence="6">
    <location>
        <begin position="230"/>
        <end position="254"/>
    </location>
</feature>
<dbReference type="AlphaFoldDB" id="A0A4Q9MFZ1"/>
<dbReference type="Pfam" id="PF05920">
    <property type="entry name" value="Homeobox_KN"/>
    <property type="match status" value="1"/>
</dbReference>
<feature type="region of interest" description="Disordered" evidence="6">
    <location>
        <begin position="143"/>
        <end position="207"/>
    </location>
</feature>
<sequence>MIDTLPVDISSSFSDSLSSYNVHQLQFALSQQTKSPETEPLSFDARLLPHPAEIDYDSRRMSSSATSDSSLHSRPDKRAATPEHSPAPKRSRPAVDSPWSDPATPDVAPDADGPNADLDSSRVQLPSLASAFTDRHDHRRASLPTLYADNASSRPRLPYPIHRTTQSSSGLSSYQFPGSDQSADADTKPARPRLETDTQVGVYPGPVSDNLSSLSSAALSSGTSSSFGYSPLSSSEFSTSSSRPTLSPSGLSDQDSWAAASIARPNSTPGSTHKYDDSLRHQSMYGGVQRISGQSDRSPVPRLNPQDGNALASIKTENGWTFPTTTPDFNMSPSSSASALTAGAGPGSNPAINVTNSPSRSPQAAPAPNPSGLVDRPPQRKRGKLPKPVTDFLKDWLHRHSDHPYPSEEEKKQLCHATGLSMSQVSNWMINARRRILAPARHSTAGPTTTTPFATRAGPVGMGMPMSGMGGLGAPSALDASRRMSVDSLQLYYPMSLQSLGHDPHGHHLSHSSTRHMVGMTRSLSSSHATAGNLSGLGHHGHGHSPYALSDASYAQGRLSYGGSGGHTLHPSAHSSHGSSGGFFGSSGSGGFLGPQSSMYSGGGGYAQSGSHHAPQGGSPGARVLTPGTDDSVQTGYRFPEHSASPGPQPGSGYATPQ</sequence>
<dbReference type="Gene3D" id="1.10.10.60">
    <property type="entry name" value="Homeodomain-like"/>
    <property type="match status" value="1"/>
</dbReference>
<dbReference type="InterPro" id="IPR001356">
    <property type="entry name" value="HD"/>
</dbReference>
<dbReference type="SUPFAM" id="SSF46689">
    <property type="entry name" value="Homeodomain-like"/>
    <property type="match status" value="1"/>
</dbReference>
<reference evidence="8" key="1">
    <citation type="submission" date="2019-01" db="EMBL/GenBank/DDBJ databases">
        <title>Draft genome sequences of three monokaryotic isolates of the white-rot basidiomycete fungus Dichomitus squalens.</title>
        <authorList>
            <consortium name="DOE Joint Genome Institute"/>
            <person name="Lopez S.C."/>
            <person name="Andreopoulos B."/>
            <person name="Pangilinan J."/>
            <person name="Lipzen A."/>
            <person name="Riley R."/>
            <person name="Ahrendt S."/>
            <person name="Ng V."/>
            <person name="Barry K."/>
            <person name="Daum C."/>
            <person name="Grigoriev I.V."/>
            <person name="Hilden K.S."/>
            <person name="Makela M.R."/>
            <person name="de Vries R.P."/>
        </authorList>
    </citation>
    <scope>NUCLEOTIDE SEQUENCE [LARGE SCALE GENOMIC DNA]</scope>
    <source>
        <strain evidence="8">OM18370.1</strain>
    </source>
</reference>
<comment type="similarity">
    <text evidence="1">Belongs to the TALE/M-ATYP homeobox family.</text>
</comment>
<proteinExistence type="inferred from homology"/>
<feature type="compositionally biased region" description="Low complexity" evidence="6">
    <location>
        <begin position="332"/>
        <end position="343"/>
    </location>
</feature>
<feature type="region of interest" description="Disordered" evidence="6">
    <location>
        <begin position="603"/>
        <end position="658"/>
    </location>
</feature>
<dbReference type="InterPro" id="IPR050224">
    <property type="entry name" value="TALE_homeobox"/>
</dbReference>
<dbReference type="InterPro" id="IPR008422">
    <property type="entry name" value="KN_HD"/>
</dbReference>
<evidence type="ECO:0000259" key="7">
    <source>
        <dbReference type="PROSITE" id="PS50071"/>
    </source>
</evidence>
<keyword evidence="2 5" id="KW-0238">DNA-binding</keyword>
<organism evidence="8">
    <name type="scientific">Dichomitus squalens</name>
    <dbReference type="NCBI Taxonomy" id="114155"/>
    <lineage>
        <taxon>Eukaryota</taxon>
        <taxon>Fungi</taxon>
        <taxon>Dikarya</taxon>
        <taxon>Basidiomycota</taxon>
        <taxon>Agaricomycotina</taxon>
        <taxon>Agaricomycetes</taxon>
        <taxon>Polyporales</taxon>
        <taxon>Polyporaceae</taxon>
        <taxon>Dichomitus</taxon>
    </lineage>
</organism>
<gene>
    <name evidence="8" type="ORF">BD311DRAFT_495548</name>
</gene>
<feature type="domain" description="Homeobox" evidence="7">
    <location>
        <begin position="376"/>
        <end position="439"/>
    </location>
</feature>
<accession>A0A4Q9MFZ1</accession>
<feature type="compositionally biased region" description="Polar residues" evidence="6">
    <location>
        <begin position="522"/>
        <end position="533"/>
    </location>
</feature>
<feature type="compositionally biased region" description="Low complexity" evidence="6">
    <location>
        <begin position="357"/>
        <end position="366"/>
    </location>
</feature>
<comment type="subcellular location">
    <subcellularLocation>
        <location evidence="5">Nucleus</location>
    </subcellularLocation>
</comment>
<evidence type="ECO:0000256" key="3">
    <source>
        <dbReference type="ARBA" id="ARBA00023155"/>
    </source>
</evidence>
<feature type="compositionally biased region" description="Basic and acidic residues" evidence="6">
    <location>
        <begin position="185"/>
        <end position="196"/>
    </location>
</feature>
<dbReference type="EMBL" id="ML143460">
    <property type="protein sequence ID" value="TBU25478.1"/>
    <property type="molecule type" value="Genomic_DNA"/>
</dbReference>
<feature type="compositionally biased region" description="Polar residues" evidence="6">
    <location>
        <begin position="163"/>
        <end position="184"/>
    </location>
</feature>
<feature type="compositionally biased region" description="Low complexity" evidence="6">
    <location>
        <begin position="61"/>
        <end position="70"/>
    </location>
</feature>
<feature type="compositionally biased region" description="Polar residues" evidence="6">
    <location>
        <begin position="315"/>
        <end position="331"/>
    </location>
</feature>
<protein>
    <recommendedName>
        <fullName evidence="7">Homeobox domain-containing protein</fullName>
    </recommendedName>
</protein>
<dbReference type="Proteomes" id="UP000292957">
    <property type="component" value="Unassembled WGS sequence"/>
</dbReference>
<feature type="compositionally biased region" description="Low complexity" evidence="6">
    <location>
        <begin position="230"/>
        <end position="252"/>
    </location>
</feature>
<evidence type="ECO:0000256" key="1">
    <source>
        <dbReference type="ARBA" id="ARBA00005800"/>
    </source>
</evidence>
<feature type="region of interest" description="Disordered" evidence="6">
    <location>
        <begin position="522"/>
        <end position="544"/>
    </location>
</feature>
<evidence type="ECO:0000313" key="8">
    <source>
        <dbReference type="EMBL" id="TBU25478.1"/>
    </source>
</evidence>
<evidence type="ECO:0000256" key="2">
    <source>
        <dbReference type="ARBA" id="ARBA00023125"/>
    </source>
</evidence>
<dbReference type="GO" id="GO:0005634">
    <property type="term" value="C:nucleus"/>
    <property type="evidence" value="ECO:0007669"/>
    <property type="project" value="UniProtKB-SubCell"/>
</dbReference>
<dbReference type="GO" id="GO:0006355">
    <property type="term" value="P:regulation of DNA-templated transcription"/>
    <property type="evidence" value="ECO:0007669"/>
    <property type="project" value="InterPro"/>
</dbReference>
<dbReference type="PROSITE" id="PS50071">
    <property type="entry name" value="HOMEOBOX_2"/>
    <property type="match status" value="1"/>
</dbReference>